<name>A0A9Q0KSI8_9MAGN</name>
<proteinExistence type="predicted"/>
<gene>
    <name evidence="1" type="ORF">NE237_000935</name>
</gene>
<evidence type="ECO:0000313" key="2">
    <source>
        <dbReference type="Proteomes" id="UP001141806"/>
    </source>
</evidence>
<dbReference type="Proteomes" id="UP001141806">
    <property type="component" value="Unassembled WGS sequence"/>
</dbReference>
<accession>A0A9Q0KSI8</accession>
<comment type="caution">
    <text evidence="1">The sequence shown here is derived from an EMBL/GenBank/DDBJ whole genome shotgun (WGS) entry which is preliminary data.</text>
</comment>
<reference evidence="1" key="1">
    <citation type="journal article" date="2023" name="Plant J.">
        <title>The genome of the king protea, Protea cynaroides.</title>
        <authorList>
            <person name="Chang J."/>
            <person name="Duong T.A."/>
            <person name="Schoeman C."/>
            <person name="Ma X."/>
            <person name="Roodt D."/>
            <person name="Barker N."/>
            <person name="Li Z."/>
            <person name="Van de Peer Y."/>
            <person name="Mizrachi E."/>
        </authorList>
    </citation>
    <scope>NUCLEOTIDE SEQUENCE</scope>
    <source>
        <tissue evidence="1">Young leaves</tissue>
    </source>
</reference>
<organism evidence="1 2">
    <name type="scientific">Protea cynaroides</name>
    <dbReference type="NCBI Taxonomy" id="273540"/>
    <lineage>
        <taxon>Eukaryota</taxon>
        <taxon>Viridiplantae</taxon>
        <taxon>Streptophyta</taxon>
        <taxon>Embryophyta</taxon>
        <taxon>Tracheophyta</taxon>
        <taxon>Spermatophyta</taxon>
        <taxon>Magnoliopsida</taxon>
        <taxon>Proteales</taxon>
        <taxon>Proteaceae</taxon>
        <taxon>Protea</taxon>
    </lineage>
</organism>
<sequence>MHKTGAYDIYISTNPVDDETVNGLWEVERNPRGLETREDEQTRHQVFEGLTRTWCHWSHNSRTCDPNCPSEVEDVGDLNEWGELGEGFFGIGNITLDVLNRVVGVPRGALGMGYAVDLPRTTRGVDERKNLG</sequence>
<evidence type="ECO:0000313" key="1">
    <source>
        <dbReference type="EMBL" id="KAJ4975829.1"/>
    </source>
</evidence>
<protein>
    <submittedName>
        <fullName evidence="1">Uncharacterized protein</fullName>
    </submittedName>
</protein>
<keyword evidence="2" id="KW-1185">Reference proteome</keyword>
<dbReference type="AlphaFoldDB" id="A0A9Q0KSI8"/>
<dbReference type="EMBL" id="JAMYWD010000003">
    <property type="protein sequence ID" value="KAJ4975829.1"/>
    <property type="molecule type" value="Genomic_DNA"/>
</dbReference>